<reference evidence="2" key="1">
    <citation type="submission" date="2017-08" db="EMBL/GenBank/DDBJ databases">
        <title>A dynamic microbial community with high functional redundancy inhabits the cold, oxic subseafloor aquifer.</title>
        <authorList>
            <person name="Tully B.J."/>
            <person name="Wheat C.G."/>
            <person name="Glazer B.T."/>
            <person name="Huber J.A."/>
        </authorList>
    </citation>
    <scope>NUCLEOTIDE SEQUENCE [LARGE SCALE GENOMIC DNA]</scope>
</reference>
<evidence type="ECO:0000313" key="2">
    <source>
        <dbReference type="Proteomes" id="UP000218113"/>
    </source>
</evidence>
<dbReference type="SUPFAM" id="SSF56784">
    <property type="entry name" value="HAD-like"/>
    <property type="match status" value="1"/>
</dbReference>
<protein>
    <recommendedName>
        <fullName evidence="3">Haloacid dehalogenase</fullName>
    </recommendedName>
</protein>
<dbReference type="InterPro" id="IPR036412">
    <property type="entry name" value="HAD-like_sf"/>
</dbReference>
<dbReference type="InterPro" id="IPR023214">
    <property type="entry name" value="HAD_sf"/>
</dbReference>
<dbReference type="AlphaFoldDB" id="A0A2A4T6Q7"/>
<dbReference type="Proteomes" id="UP000218113">
    <property type="component" value="Unassembled WGS sequence"/>
</dbReference>
<dbReference type="Gene3D" id="3.40.50.1000">
    <property type="entry name" value="HAD superfamily/HAD-like"/>
    <property type="match status" value="1"/>
</dbReference>
<dbReference type="EMBL" id="NVSR01000028">
    <property type="protein sequence ID" value="PCI28687.1"/>
    <property type="molecule type" value="Genomic_DNA"/>
</dbReference>
<gene>
    <name evidence="1" type="ORF">COB67_05790</name>
</gene>
<accession>A0A2A4T6Q7</accession>
<evidence type="ECO:0000313" key="1">
    <source>
        <dbReference type="EMBL" id="PCI28687.1"/>
    </source>
</evidence>
<name>A0A2A4T6Q7_9DELT</name>
<sequence>MELFLDIDGVILDFEAGFMDFIRDEYIHDLPPGYVPKSWTMDDEFGALDIQEVWDRFLATKRFTQLNLLIDAQSFNQVAARFPIHLITNLPKSQYLQRQQNLEFHSLKYTSLHLAGHFNYGDENYPSKSDAVAKLRTPGKRLIFLDDHPRNCQNIKNAFPESEVFLMSRPHNSKAEVEDWIRVDSWDEFLLQLD</sequence>
<proteinExistence type="predicted"/>
<evidence type="ECO:0008006" key="3">
    <source>
        <dbReference type="Google" id="ProtNLM"/>
    </source>
</evidence>
<organism evidence="1 2">
    <name type="scientific">SAR324 cluster bacterium</name>
    <dbReference type="NCBI Taxonomy" id="2024889"/>
    <lineage>
        <taxon>Bacteria</taxon>
        <taxon>Deltaproteobacteria</taxon>
        <taxon>SAR324 cluster</taxon>
    </lineage>
</organism>
<comment type="caution">
    <text evidence="1">The sequence shown here is derived from an EMBL/GenBank/DDBJ whole genome shotgun (WGS) entry which is preliminary data.</text>
</comment>